<dbReference type="PANTHER" id="PTHR43081:SF19">
    <property type="entry name" value="PH-SENSITIVE ADENYLATE CYCLASE RV1264"/>
    <property type="match status" value="1"/>
</dbReference>
<dbReference type="PROSITE" id="PS50125">
    <property type="entry name" value="GUANYLATE_CYCLASE_2"/>
    <property type="match status" value="1"/>
</dbReference>
<gene>
    <name evidence="3" type="ORF">JKG68_28405</name>
</gene>
<evidence type="ECO:0000313" key="4">
    <source>
        <dbReference type="Proteomes" id="UP000605848"/>
    </source>
</evidence>
<evidence type="ECO:0000313" key="3">
    <source>
        <dbReference type="EMBL" id="MBL0407832.1"/>
    </source>
</evidence>
<dbReference type="Proteomes" id="UP000605848">
    <property type="component" value="Unassembled WGS sequence"/>
</dbReference>
<dbReference type="SUPFAM" id="SSF48452">
    <property type="entry name" value="TPR-like"/>
    <property type="match status" value="1"/>
</dbReference>
<dbReference type="GO" id="GO:0035556">
    <property type="term" value="P:intracellular signal transduction"/>
    <property type="evidence" value="ECO:0007669"/>
    <property type="project" value="InterPro"/>
</dbReference>
<keyword evidence="1" id="KW-0802">TPR repeat</keyword>
<evidence type="ECO:0000256" key="1">
    <source>
        <dbReference type="PROSITE-ProRule" id="PRU00339"/>
    </source>
</evidence>
<dbReference type="PANTHER" id="PTHR43081">
    <property type="entry name" value="ADENYLATE CYCLASE, TERMINAL-DIFFERENTIATION SPECIFIC-RELATED"/>
    <property type="match status" value="1"/>
</dbReference>
<dbReference type="SUPFAM" id="SSF55073">
    <property type="entry name" value="Nucleotide cyclase"/>
    <property type="match status" value="1"/>
</dbReference>
<feature type="repeat" description="TPR" evidence="1">
    <location>
        <begin position="430"/>
        <end position="463"/>
    </location>
</feature>
<dbReference type="Gene3D" id="3.40.50.10070">
    <property type="entry name" value="TolB, N-terminal domain"/>
    <property type="match status" value="1"/>
</dbReference>
<dbReference type="PROSITE" id="PS50005">
    <property type="entry name" value="TPR"/>
    <property type="match status" value="1"/>
</dbReference>
<sequence>MGINETRTLRDLIEVRRTIFSPIVADNRGRVVKLMGDGALVEFSSVVDAVNAAVEIQKALTARNGGLPLERRIELRVGVNLGDVIIEGSDIYGDGVNLAARLQEVAGPGEVVLTATAHEHAATRVDVQFIDAGEQSLKNIAAAVRVFRWSAAGGGPRTGATGEQAREVPERPSIAVLPFDNMSGNPEQEYLADGVVESITAALSRIRSFFVIARNSAFTYKDMHKNVREIGRELGVGYILEGSVQRAGGRVRITVQLIETVGGAHIWAEKYDGALDDIFELQDRITEQVAGALQPSIRLAEVERVRRKRPQDLGAYGYTMQAMPRVWALEKQEAERALALLDKALEIDPDYPLALALAAWCWAQRSVYSWVTNVSDAKARALSLGERAATLSNDEPLILAVLGAVHTFARNFGTARVLLERAIALDPNAAWALSRLGWLEVYSGRPEAAHAYFERALRLSPLDPMNFNNHVGIASAFQVAGQPARAADEFLRALHERPNALWIHRNLAPALLAAGREEEAKASRDALAAAYPEFTIARFKEAMVFDPGTLERIADDLRKLGVPEA</sequence>
<keyword evidence="4" id="KW-1185">Reference proteome</keyword>
<dbReference type="Pfam" id="PF13181">
    <property type="entry name" value="TPR_8"/>
    <property type="match status" value="1"/>
</dbReference>
<comment type="caution">
    <text evidence="3">The sequence shown here is derived from an EMBL/GenBank/DDBJ whole genome shotgun (WGS) entry which is preliminary data.</text>
</comment>
<dbReference type="GO" id="GO:0006171">
    <property type="term" value="P:cAMP biosynthetic process"/>
    <property type="evidence" value="ECO:0007669"/>
    <property type="project" value="TreeGrafter"/>
</dbReference>
<dbReference type="Gene3D" id="1.25.40.10">
    <property type="entry name" value="Tetratricopeptide repeat domain"/>
    <property type="match status" value="2"/>
</dbReference>
<dbReference type="CDD" id="cd07302">
    <property type="entry name" value="CHD"/>
    <property type="match status" value="1"/>
</dbReference>
<proteinExistence type="predicted"/>
<dbReference type="InterPro" id="IPR050697">
    <property type="entry name" value="Adenylyl/Guanylyl_Cyclase_3/4"/>
</dbReference>
<accession>A0A936ZII7</accession>
<dbReference type="Gene3D" id="3.30.70.1230">
    <property type="entry name" value="Nucleotide cyclase"/>
    <property type="match status" value="1"/>
</dbReference>
<feature type="domain" description="Guanylate cyclase" evidence="2">
    <location>
        <begin position="1"/>
        <end position="103"/>
    </location>
</feature>
<dbReference type="InterPro" id="IPR019734">
    <property type="entry name" value="TPR_rpt"/>
</dbReference>
<organism evidence="3 4">
    <name type="scientific">Microvirga aerilata</name>
    <dbReference type="NCBI Taxonomy" id="670292"/>
    <lineage>
        <taxon>Bacteria</taxon>
        <taxon>Pseudomonadati</taxon>
        <taxon>Pseudomonadota</taxon>
        <taxon>Alphaproteobacteria</taxon>
        <taxon>Hyphomicrobiales</taxon>
        <taxon>Methylobacteriaceae</taxon>
        <taxon>Microvirga</taxon>
    </lineage>
</organism>
<dbReference type="EMBL" id="JAEQMY010000117">
    <property type="protein sequence ID" value="MBL0407832.1"/>
    <property type="molecule type" value="Genomic_DNA"/>
</dbReference>
<dbReference type="GO" id="GO:0004016">
    <property type="term" value="F:adenylate cyclase activity"/>
    <property type="evidence" value="ECO:0007669"/>
    <property type="project" value="UniProtKB-ARBA"/>
</dbReference>
<protein>
    <submittedName>
        <fullName evidence="3">Adenylate/guanylate cyclase domain-containing protein</fullName>
    </submittedName>
</protein>
<dbReference type="AlphaFoldDB" id="A0A936ZII7"/>
<dbReference type="Pfam" id="PF00211">
    <property type="entry name" value="Guanylate_cyc"/>
    <property type="match status" value="1"/>
</dbReference>
<dbReference type="InterPro" id="IPR001054">
    <property type="entry name" value="A/G_cyclase"/>
</dbReference>
<reference evidence="3" key="1">
    <citation type="submission" date="2021-01" db="EMBL/GenBank/DDBJ databases">
        <title>Microvirga sp.</title>
        <authorList>
            <person name="Kim M.K."/>
        </authorList>
    </citation>
    <scope>NUCLEOTIDE SEQUENCE</scope>
    <source>
        <strain evidence="3">5420S-16</strain>
    </source>
</reference>
<dbReference type="SMART" id="SM00028">
    <property type="entry name" value="TPR"/>
    <property type="match status" value="2"/>
</dbReference>
<evidence type="ECO:0000259" key="2">
    <source>
        <dbReference type="PROSITE" id="PS50125"/>
    </source>
</evidence>
<name>A0A936ZII7_9HYPH</name>
<dbReference type="InterPro" id="IPR029787">
    <property type="entry name" value="Nucleotide_cyclase"/>
</dbReference>
<dbReference type="InterPro" id="IPR011990">
    <property type="entry name" value="TPR-like_helical_dom_sf"/>
</dbReference>